<keyword evidence="2" id="KW-1185">Reference proteome</keyword>
<dbReference type="AlphaFoldDB" id="A0A8J4PWS1"/>
<dbReference type="Proteomes" id="UP000695562">
    <property type="component" value="Unassembled WGS sequence"/>
</dbReference>
<gene>
    <name evidence="1" type="ORF">CYY_004523</name>
</gene>
<dbReference type="EMBL" id="AJWJ01000161">
    <property type="protein sequence ID" value="KAF2074179.1"/>
    <property type="molecule type" value="Genomic_DNA"/>
</dbReference>
<evidence type="ECO:0000313" key="2">
    <source>
        <dbReference type="Proteomes" id="UP000695562"/>
    </source>
</evidence>
<protein>
    <submittedName>
        <fullName evidence="1">Uncharacterized protein</fullName>
    </submittedName>
</protein>
<evidence type="ECO:0000313" key="1">
    <source>
        <dbReference type="EMBL" id="KAF2074179.1"/>
    </source>
</evidence>
<accession>A0A8J4PWS1</accession>
<reference evidence="1" key="1">
    <citation type="submission" date="2020-01" db="EMBL/GenBank/DDBJ databases">
        <title>Development of genomics and gene disruption for Polysphondylium violaceum indicates a role for the polyketide synthase stlB in stalk morphogenesis.</title>
        <authorList>
            <person name="Narita B."/>
            <person name="Kawabe Y."/>
            <person name="Kin K."/>
            <person name="Saito T."/>
            <person name="Gibbs R."/>
            <person name="Kuspa A."/>
            <person name="Muzny D."/>
            <person name="Queller D."/>
            <person name="Richards S."/>
            <person name="Strassman J."/>
            <person name="Sucgang R."/>
            <person name="Worley K."/>
            <person name="Schaap P."/>
        </authorList>
    </citation>
    <scope>NUCLEOTIDE SEQUENCE</scope>
    <source>
        <strain evidence="1">QSvi11</strain>
    </source>
</reference>
<organism evidence="1 2">
    <name type="scientific">Polysphondylium violaceum</name>
    <dbReference type="NCBI Taxonomy" id="133409"/>
    <lineage>
        <taxon>Eukaryota</taxon>
        <taxon>Amoebozoa</taxon>
        <taxon>Evosea</taxon>
        <taxon>Eumycetozoa</taxon>
        <taxon>Dictyostelia</taxon>
        <taxon>Dictyosteliales</taxon>
        <taxon>Dictyosteliaceae</taxon>
        <taxon>Polysphondylium</taxon>
    </lineage>
</organism>
<proteinExistence type="predicted"/>
<name>A0A8J4PWS1_9MYCE</name>
<comment type="caution">
    <text evidence="1">The sequence shown here is derived from an EMBL/GenBank/DDBJ whole genome shotgun (WGS) entry which is preliminary data.</text>
</comment>
<sequence length="149" mass="16444">MSGNENISFNSTIDGNEVTPSYSSDFHVTADAVSLFEGSIDFDQIVAERALGTVANHLAPLEDYIDAKGILNNASNTNSPDLDLNNPFSGIFSSQTLCLVNTIYPPFPCEISTKRILKPHPIIFLNPTTRDMLNYDSSLEMFPLIFQDH</sequence>